<gene>
    <name evidence="2" type="ORF">NM961_16555</name>
</gene>
<dbReference type="Proteomes" id="UP001165498">
    <property type="component" value="Unassembled WGS sequence"/>
</dbReference>
<protein>
    <submittedName>
        <fullName evidence="2">VOC family protein</fullName>
    </submittedName>
</protein>
<keyword evidence="3" id="KW-1185">Reference proteome</keyword>
<accession>A0ABT1QVP6</accession>
<dbReference type="Pfam" id="PF00903">
    <property type="entry name" value="Glyoxalase"/>
    <property type="match status" value="1"/>
</dbReference>
<comment type="caution">
    <text evidence="2">The sequence shown here is derived from an EMBL/GenBank/DDBJ whole genome shotgun (WGS) entry which is preliminary data.</text>
</comment>
<evidence type="ECO:0000313" key="3">
    <source>
        <dbReference type="Proteomes" id="UP001165498"/>
    </source>
</evidence>
<dbReference type="PANTHER" id="PTHR33993:SF5">
    <property type="entry name" value="GLYOXALASE"/>
    <property type="match status" value="1"/>
</dbReference>
<reference evidence="2" key="1">
    <citation type="submission" date="2022-07" db="EMBL/GenBank/DDBJ databases">
        <title>Tahibacter sp., a new gammaproteobacterium isolated from the silt sample collected at pig farm.</title>
        <authorList>
            <person name="Chen H."/>
        </authorList>
    </citation>
    <scope>NUCLEOTIDE SEQUENCE</scope>
    <source>
        <strain evidence="2">P2K</strain>
    </source>
</reference>
<dbReference type="PROSITE" id="PS51819">
    <property type="entry name" value="VOC"/>
    <property type="match status" value="1"/>
</dbReference>
<name>A0ABT1QVP6_9GAMM</name>
<dbReference type="InterPro" id="IPR029068">
    <property type="entry name" value="Glyas_Bleomycin-R_OHBP_Dase"/>
</dbReference>
<dbReference type="Gene3D" id="3.10.180.10">
    <property type="entry name" value="2,3-Dihydroxybiphenyl 1,2-Dioxygenase, domain 1"/>
    <property type="match status" value="1"/>
</dbReference>
<evidence type="ECO:0000259" key="1">
    <source>
        <dbReference type="PROSITE" id="PS51819"/>
    </source>
</evidence>
<sequence>MKRVTGIGGIFIKARDPETLRAWYRDHLGIAVEDWGGTAFRWNGPENPAGAGTTVWSIFAADSDYFAPSTAPFMVNYRVDDLDALLAALRAEGCNVDDKVQDYEYGKFGWVTDPEGNKIELWQPPEGQ</sequence>
<dbReference type="InterPro" id="IPR052164">
    <property type="entry name" value="Anthracycline_SecMetBiosynth"/>
</dbReference>
<dbReference type="InterPro" id="IPR004360">
    <property type="entry name" value="Glyas_Fos-R_dOase_dom"/>
</dbReference>
<dbReference type="SUPFAM" id="SSF54593">
    <property type="entry name" value="Glyoxalase/Bleomycin resistance protein/Dihydroxybiphenyl dioxygenase"/>
    <property type="match status" value="1"/>
</dbReference>
<dbReference type="InterPro" id="IPR037523">
    <property type="entry name" value="VOC_core"/>
</dbReference>
<dbReference type="RefSeq" id="WP_255915521.1">
    <property type="nucleotide sequence ID" value="NZ_JANFQO010000016.1"/>
</dbReference>
<dbReference type="CDD" id="cd06587">
    <property type="entry name" value="VOC"/>
    <property type="match status" value="1"/>
</dbReference>
<proteinExistence type="predicted"/>
<dbReference type="PANTHER" id="PTHR33993">
    <property type="entry name" value="GLYOXALASE-RELATED"/>
    <property type="match status" value="1"/>
</dbReference>
<feature type="domain" description="VOC" evidence="1">
    <location>
        <begin position="6"/>
        <end position="124"/>
    </location>
</feature>
<organism evidence="2 3">
    <name type="scientific">Tahibacter harae</name>
    <dbReference type="NCBI Taxonomy" id="2963937"/>
    <lineage>
        <taxon>Bacteria</taxon>
        <taxon>Pseudomonadati</taxon>
        <taxon>Pseudomonadota</taxon>
        <taxon>Gammaproteobacteria</taxon>
        <taxon>Lysobacterales</taxon>
        <taxon>Rhodanobacteraceae</taxon>
        <taxon>Tahibacter</taxon>
    </lineage>
</organism>
<dbReference type="EMBL" id="JANFQO010000016">
    <property type="protein sequence ID" value="MCQ4166331.1"/>
    <property type="molecule type" value="Genomic_DNA"/>
</dbReference>
<evidence type="ECO:0000313" key="2">
    <source>
        <dbReference type="EMBL" id="MCQ4166331.1"/>
    </source>
</evidence>